<dbReference type="EMBL" id="JACHKZ010000022">
    <property type="protein sequence ID" value="MBB6579035.1"/>
    <property type="molecule type" value="Genomic_DNA"/>
</dbReference>
<evidence type="ECO:0000313" key="4">
    <source>
        <dbReference type="Proteomes" id="UP000562492"/>
    </source>
</evidence>
<sequence>MRHARPPFGTRRCLAVGIAAAAWAMASYSLAQPTQPAANPAESAPALGDPASPQAPTAPLRHQAMAASGAIVAQPGDWKEANAAVADFPRGHADVMLWEKDHAAMDDRETGETHVCPHHQQHHRQHQGGRP</sequence>
<protein>
    <submittedName>
        <fullName evidence="3">Uncharacterized protein</fullName>
    </submittedName>
</protein>
<keyword evidence="4" id="KW-1185">Reference proteome</keyword>
<keyword evidence="2" id="KW-0732">Signal</keyword>
<proteinExistence type="predicted"/>
<reference evidence="3 4" key="1">
    <citation type="submission" date="2020-08" db="EMBL/GenBank/DDBJ databases">
        <title>Functional genomics of gut bacteria from endangered species of beetles.</title>
        <authorList>
            <person name="Carlos-Shanley C."/>
        </authorList>
    </citation>
    <scope>NUCLEOTIDE SEQUENCE [LARGE SCALE GENOMIC DNA]</scope>
    <source>
        <strain evidence="3 4">S00124</strain>
    </source>
</reference>
<dbReference type="RefSeq" id="WP_184710060.1">
    <property type="nucleotide sequence ID" value="NZ_JACHKZ010000022.1"/>
</dbReference>
<name>A0ABR6RIN4_9BURK</name>
<comment type="caution">
    <text evidence="3">The sequence shown here is derived from an EMBL/GenBank/DDBJ whole genome shotgun (WGS) entry which is preliminary data.</text>
</comment>
<accession>A0ABR6RIN4</accession>
<feature type="region of interest" description="Disordered" evidence="1">
    <location>
        <begin position="104"/>
        <end position="131"/>
    </location>
</feature>
<feature type="region of interest" description="Disordered" evidence="1">
    <location>
        <begin position="31"/>
        <end position="68"/>
    </location>
</feature>
<feature type="compositionally biased region" description="Basic residues" evidence="1">
    <location>
        <begin position="116"/>
        <end position="131"/>
    </location>
</feature>
<feature type="signal peptide" evidence="2">
    <location>
        <begin position="1"/>
        <end position="31"/>
    </location>
</feature>
<gene>
    <name evidence="3" type="ORF">HNP33_003145</name>
</gene>
<evidence type="ECO:0000256" key="1">
    <source>
        <dbReference type="SAM" id="MobiDB-lite"/>
    </source>
</evidence>
<evidence type="ECO:0000256" key="2">
    <source>
        <dbReference type="SAM" id="SignalP"/>
    </source>
</evidence>
<organism evidence="3 4">
    <name type="scientific">Comamonas odontotermitis</name>
    <dbReference type="NCBI Taxonomy" id="379895"/>
    <lineage>
        <taxon>Bacteria</taxon>
        <taxon>Pseudomonadati</taxon>
        <taxon>Pseudomonadota</taxon>
        <taxon>Betaproteobacteria</taxon>
        <taxon>Burkholderiales</taxon>
        <taxon>Comamonadaceae</taxon>
        <taxon>Comamonas</taxon>
    </lineage>
</organism>
<evidence type="ECO:0000313" key="3">
    <source>
        <dbReference type="EMBL" id="MBB6579035.1"/>
    </source>
</evidence>
<dbReference type="Proteomes" id="UP000562492">
    <property type="component" value="Unassembled WGS sequence"/>
</dbReference>
<feature type="chain" id="PRO_5046307350" evidence="2">
    <location>
        <begin position="32"/>
        <end position="131"/>
    </location>
</feature>